<evidence type="ECO:0000256" key="1">
    <source>
        <dbReference type="SAM" id="Phobius"/>
    </source>
</evidence>
<dbReference type="SUPFAM" id="SSF81321">
    <property type="entry name" value="Family A G protein-coupled receptor-like"/>
    <property type="match status" value="1"/>
</dbReference>
<keyword evidence="1" id="KW-0812">Transmembrane</keyword>
<name>G0P2B4_CAEBE</name>
<evidence type="ECO:0008006" key="4">
    <source>
        <dbReference type="Google" id="ProtNLM"/>
    </source>
</evidence>
<dbReference type="eggNOG" id="ENOG502TG15">
    <property type="taxonomic scope" value="Eukaryota"/>
</dbReference>
<feature type="transmembrane region" description="Helical" evidence="1">
    <location>
        <begin position="90"/>
        <end position="114"/>
    </location>
</feature>
<dbReference type="GO" id="GO:0005886">
    <property type="term" value="C:plasma membrane"/>
    <property type="evidence" value="ECO:0007669"/>
    <property type="project" value="TreeGrafter"/>
</dbReference>
<reference evidence="3" key="1">
    <citation type="submission" date="2011-07" db="EMBL/GenBank/DDBJ databases">
        <authorList>
            <consortium name="Caenorhabditis brenneri Sequencing and Analysis Consortium"/>
            <person name="Wilson R.K."/>
        </authorList>
    </citation>
    <scope>NUCLEOTIDE SEQUENCE [LARGE SCALE GENOMIC DNA]</scope>
    <source>
        <strain evidence="3">PB2801</strain>
    </source>
</reference>
<dbReference type="OMA" id="NWNGISG"/>
<gene>
    <name evidence="2" type="ORF">CAEBREN_02942</name>
</gene>
<dbReference type="HOGENOM" id="CLU_036335_5_2_1"/>
<dbReference type="InParanoid" id="G0P2B4"/>
<evidence type="ECO:0000313" key="3">
    <source>
        <dbReference type="Proteomes" id="UP000008068"/>
    </source>
</evidence>
<protein>
    <recommendedName>
        <fullName evidence="4">Seven TM Receptor</fullName>
    </recommendedName>
</protein>
<dbReference type="Pfam" id="PF10326">
    <property type="entry name" value="7TM_GPCR_Str"/>
    <property type="match status" value="1"/>
</dbReference>
<dbReference type="OrthoDB" id="5799255at2759"/>
<organism evidence="3">
    <name type="scientific">Caenorhabditis brenneri</name>
    <name type="common">Nematode worm</name>
    <dbReference type="NCBI Taxonomy" id="135651"/>
    <lineage>
        <taxon>Eukaryota</taxon>
        <taxon>Metazoa</taxon>
        <taxon>Ecdysozoa</taxon>
        <taxon>Nematoda</taxon>
        <taxon>Chromadorea</taxon>
        <taxon>Rhabditida</taxon>
        <taxon>Rhabditina</taxon>
        <taxon>Rhabditomorpha</taxon>
        <taxon>Rhabditoidea</taxon>
        <taxon>Rhabditidae</taxon>
        <taxon>Peloderinae</taxon>
        <taxon>Caenorhabditis</taxon>
    </lineage>
</organism>
<dbReference type="InterPro" id="IPR019428">
    <property type="entry name" value="7TM_GPCR_serpentine_rcpt_Str"/>
</dbReference>
<accession>G0P2B4</accession>
<keyword evidence="1" id="KW-0472">Membrane</keyword>
<evidence type="ECO:0000313" key="2">
    <source>
        <dbReference type="EMBL" id="EGT42971.1"/>
    </source>
</evidence>
<dbReference type="Proteomes" id="UP000008068">
    <property type="component" value="Unassembled WGS sequence"/>
</dbReference>
<feature type="transmembrane region" description="Helical" evidence="1">
    <location>
        <begin position="134"/>
        <end position="155"/>
    </location>
</feature>
<proteinExistence type="predicted"/>
<dbReference type="GO" id="GO:0042048">
    <property type="term" value="P:olfactory behavior"/>
    <property type="evidence" value="ECO:0007669"/>
    <property type="project" value="TreeGrafter"/>
</dbReference>
<dbReference type="GO" id="GO:0038022">
    <property type="term" value="F:G protein-coupled olfactory receptor activity"/>
    <property type="evidence" value="ECO:0007669"/>
    <property type="project" value="TreeGrafter"/>
</dbReference>
<dbReference type="AlphaFoldDB" id="G0P2B4"/>
<feature type="transmembrane region" description="Helical" evidence="1">
    <location>
        <begin position="43"/>
        <end position="64"/>
    </location>
</feature>
<sequence length="181" mass="20917">MTEKLRTILSGILELDVDRIVYAGCFYWKTDEYGNKNLNWNGISGIFALNLMMSIGFLIVIFFGSRSYKKIKALISQGESDYSRRLQTQLYHALVAQTLIPVIFLFFPVGVYFICPLFGWSIEYGSLTFTFLNALYPAVDPIPIIFLIDDYRNAFLNFFRRMFKKNQLVSVVSYEPNTASF</sequence>
<dbReference type="Gene3D" id="1.20.1070.10">
    <property type="entry name" value="Rhodopsin 7-helix transmembrane proteins"/>
    <property type="match status" value="1"/>
</dbReference>
<dbReference type="PANTHER" id="PTHR22943:SF251">
    <property type="entry name" value="SEVEN TM RECEPTOR"/>
    <property type="match status" value="1"/>
</dbReference>
<keyword evidence="1" id="KW-1133">Transmembrane helix</keyword>
<keyword evidence="3" id="KW-1185">Reference proteome</keyword>
<dbReference type="EMBL" id="GL380023">
    <property type="protein sequence ID" value="EGT42971.1"/>
    <property type="molecule type" value="Genomic_DNA"/>
</dbReference>
<dbReference type="PANTHER" id="PTHR22943">
    <property type="entry name" value="7-TRANSMEMBRANE DOMAIN RECEPTOR C.ELEGANS"/>
    <property type="match status" value="1"/>
</dbReference>